<dbReference type="SUPFAM" id="SSF103088">
    <property type="entry name" value="OmpA-like"/>
    <property type="match status" value="1"/>
</dbReference>
<reference evidence="2 3" key="1">
    <citation type="submission" date="2017-03" db="EMBL/GenBank/DDBJ databases">
        <authorList>
            <person name="Afonso C.L."/>
            <person name="Miller P.J."/>
            <person name="Scott M.A."/>
            <person name="Spackman E."/>
            <person name="Goraichik I."/>
            <person name="Dimitrov K.M."/>
            <person name="Suarez D.L."/>
            <person name="Swayne D.E."/>
        </authorList>
    </citation>
    <scope>NUCLEOTIDE SEQUENCE [LARGE SCALE GENOMIC DNA]</scope>
    <source>
        <strain evidence="2 3">ATCC 51113</strain>
    </source>
</reference>
<evidence type="ECO:0008006" key="4">
    <source>
        <dbReference type="Google" id="ProtNLM"/>
    </source>
</evidence>
<dbReference type="Proteomes" id="UP000192573">
    <property type="component" value="Unassembled WGS sequence"/>
</dbReference>
<sequence>MVKYYFICFSFISGISFAKPMEGMTTFNCENRSVTHSNSLIKNKKNDALNYDGTTRTVISQEAIARAKKTRLFLDHLDKLCSPRLAGEQSNYMEILQNQLKVSPQLIGSVYFSPASAHANRNRQDLSNIRNAIAQYSAEDYILLIVGSTDATGEDSFNDWLSLRRAQYLAHQVVAKNFDTFLIPLGKKGATDERLESNPRFRRADLYLLKKGI</sequence>
<proteinExistence type="predicted"/>
<organism evidence="2 3">
    <name type="scientific">Citrobacter braakii</name>
    <dbReference type="NCBI Taxonomy" id="57706"/>
    <lineage>
        <taxon>Bacteria</taxon>
        <taxon>Pseudomonadati</taxon>
        <taxon>Pseudomonadota</taxon>
        <taxon>Gammaproteobacteria</taxon>
        <taxon>Enterobacterales</taxon>
        <taxon>Enterobacteriaceae</taxon>
        <taxon>Citrobacter</taxon>
        <taxon>Citrobacter freundii complex</taxon>
    </lineage>
</organism>
<feature type="signal peptide" evidence="1">
    <location>
        <begin position="1"/>
        <end position="18"/>
    </location>
</feature>
<name>A0A1V8NW52_CITBR</name>
<evidence type="ECO:0000313" key="2">
    <source>
        <dbReference type="EMBL" id="OQM40655.1"/>
    </source>
</evidence>
<evidence type="ECO:0000313" key="3">
    <source>
        <dbReference type="Proteomes" id="UP000192573"/>
    </source>
</evidence>
<accession>A0A1V8NW52</accession>
<dbReference type="Gene3D" id="3.30.1330.60">
    <property type="entry name" value="OmpA-like domain"/>
    <property type="match status" value="1"/>
</dbReference>
<feature type="chain" id="PRO_5010717950" description="OmpA-like domain-containing protein" evidence="1">
    <location>
        <begin position="19"/>
        <end position="213"/>
    </location>
</feature>
<comment type="caution">
    <text evidence="2">The sequence shown here is derived from an EMBL/GenBank/DDBJ whole genome shotgun (WGS) entry which is preliminary data.</text>
</comment>
<keyword evidence="1" id="KW-0732">Signal</keyword>
<evidence type="ECO:0000256" key="1">
    <source>
        <dbReference type="SAM" id="SignalP"/>
    </source>
</evidence>
<gene>
    <name evidence="2" type="ORF">BZK42_17285</name>
</gene>
<dbReference type="InterPro" id="IPR036737">
    <property type="entry name" value="OmpA-like_sf"/>
</dbReference>
<protein>
    <recommendedName>
        <fullName evidence="4">OmpA-like domain-containing protein</fullName>
    </recommendedName>
</protein>
<dbReference type="EMBL" id="NAEW01000008">
    <property type="protein sequence ID" value="OQM40655.1"/>
    <property type="molecule type" value="Genomic_DNA"/>
</dbReference>
<dbReference type="AlphaFoldDB" id="A0A1V8NW52"/>